<comment type="caution">
    <text evidence="7">The sequence shown here is derived from an EMBL/GenBank/DDBJ whole genome shotgun (WGS) entry which is preliminary data.</text>
</comment>
<feature type="repeat" description="PPR" evidence="4">
    <location>
        <begin position="136"/>
        <end position="170"/>
    </location>
</feature>
<reference evidence="7 8" key="1">
    <citation type="journal article" date="2017" name="Front. Genet.">
        <title>Draft sequencing of the heterozygous diploid genome of Satsuma (Citrus unshiu Marc.) using a hybrid assembly approach.</title>
        <authorList>
            <person name="Shimizu T."/>
            <person name="Tanizawa Y."/>
            <person name="Mochizuki T."/>
            <person name="Nagasaki H."/>
            <person name="Yoshioka T."/>
            <person name="Toyoda A."/>
            <person name="Fujiyama A."/>
            <person name="Kaminuma E."/>
            <person name="Nakamura Y."/>
        </authorList>
    </citation>
    <scope>NUCLEOTIDE SEQUENCE [LARGE SCALE GENOMIC DNA]</scope>
    <source>
        <strain evidence="8">cv. Miyagawa wase</strain>
    </source>
</reference>
<comment type="similarity">
    <text evidence="1">Belongs to the PPR family. P subfamily.</text>
</comment>
<evidence type="ECO:0000256" key="4">
    <source>
        <dbReference type="PROSITE-ProRule" id="PRU00708"/>
    </source>
</evidence>
<dbReference type="GO" id="GO:0003729">
    <property type="term" value="F:mRNA binding"/>
    <property type="evidence" value="ECO:0007669"/>
    <property type="project" value="UniProtKB-ARBA"/>
</dbReference>
<evidence type="ECO:0008006" key="9">
    <source>
        <dbReference type="Google" id="ProtNLM"/>
    </source>
</evidence>
<evidence type="ECO:0000313" key="7">
    <source>
        <dbReference type="EMBL" id="GAY56117.1"/>
    </source>
</evidence>
<dbReference type="PANTHER" id="PTHR45717">
    <property type="entry name" value="OS12G0527900 PROTEIN"/>
    <property type="match status" value="1"/>
</dbReference>
<feature type="region of interest" description="Disordered" evidence="6">
    <location>
        <begin position="488"/>
        <end position="508"/>
    </location>
</feature>
<dbReference type="PROSITE" id="PS51375">
    <property type="entry name" value="PPR"/>
    <property type="match status" value="3"/>
</dbReference>
<dbReference type="InterPro" id="IPR011990">
    <property type="entry name" value="TPR-like_helical_dom_sf"/>
</dbReference>
<organism evidence="7 8">
    <name type="scientific">Citrus unshiu</name>
    <name type="common">Satsuma mandarin</name>
    <name type="synonym">Citrus nobilis var. unshiu</name>
    <dbReference type="NCBI Taxonomy" id="55188"/>
    <lineage>
        <taxon>Eukaryota</taxon>
        <taxon>Viridiplantae</taxon>
        <taxon>Streptophyta</taxon>
        <taxon>Embryophyta</taxon>
        <taxon>Tracheophyta</taxon>
        <taxon>Spermatophyta</taxon>
        <taxon>Magnoliopsida</taxon>
        <taxon>eudicotyledons</taxon>
        <taxon>Gunneridae</taxon>
        <taxon>Pentapetalae</taxon>
        <taxon>rosids</taxon>
        <taxon>malvids</taxon>
        <taxon>Sapindales</taxon>
        <taxon>Rutaceae</taxon>
        <taxon>Aurantioideae</taxon>
        <taxon>Citrus</taxon>
    </lineage>
</organism>
<name>A0A2H5PUR5_CITUN</name>
<dbReference type="EMBL" id="BDQV01000131">
    <property type="protein sequence ID" value="GAY56117.1"/>
    <property type="molecule type" value="Genomic_DNA"/>
</dbReference>
<dbReference type="Pfam" id="PF13041">
    <property type="entry name" value="PPR_2"/>
    <property type="match status" value="1"/>
</dbReference>
<feature type="repeat" description="PPR" evidence="4">
    <location>
        <begin position="348"/>
        <end position="382"/>
    </location>
</feature>
<dbReference type="Gene3D" id="1.25.40.10">
    <property type="entry name" value="Tetratricopeptide repeat domain"/>
    <property type="match status" value="3"/>
</dbReference>
<dbReference type="PANTHER" id="PTHR45717:SF7">
    <property type="entry name" value="PENTACOTRIPEPTIDE-REPEAT REGION OF PRORP DOMAIN-CONTAINING PROTEIN"/>
    <property type="match status" value="1"/>
</dbReference>
<evidence type="ECO:0000256" key="5">
    <source>
        <dbReference type="SAM" id="Coils"/>
    </source>
</evidence>
<protein>
    <recommendedName>
        <fullName evidence="9">Pentacotripeptide-repeat region of PRORP domain-containing protein</fullName>
    </recommendedName>
</protein>
<dbReference type="InterPro" id="IPR002885">
    <property type="entry name" value="PPR_rpt"/>
</dbReference>
<keyword evidence="5" id="KW-0175">Coiled coil</keyword>
<keyword evidence="8" id="KW-1185">Reference proteome</keyword>
<evidence type="ECO:0000256" key="1">
    <source>
        <dbReference type="ARBA" id="ARBA00007626"/>
    </source>
</evidence>
<dbReference type="Proteomes" id="UP000236630">
    <property type="component" value="Unassembled WGS sequence"/>
</dbReference>
<sequence>MASKLFSTIFNNKRNFTKTNLEIFTRAYRAVKPVARNNLYSRISPLGDPDVSLTPVLDQWVLEGQKISELELQRVIRQLRSRKRFKHALQVSEWMSGQGLAFSVHDHAVQLDLIGKVRGLESAETYFNSLNDEDKVDKLYGALLNCYVREGLVDESLSLMQKMKEMGSFGSALNYNGIMCLYTNTGQHEKIPDVLLDMKENGVPPDNFSYRICINSYGARSELSSMENVLQEMESQSHISMDWGTYSTVANYYIIAGLKEKAIIYLKKCEDIVSKSKDALGYNHLISHYSSLGNKDEMMKFWGLQKIKCKKQLNRDYITMLGSLVKIGELEEAEKMLEEWESSCYCYDFRVPNIILLGYSQKGMIEKADAVLKEIVKKGKTPTPNSWSIIAAGYADKNNMEKAFECMKEALAVHEENKFWRPKPSLVSSILDWLGDNRDVEEVEAFVSSLKIKVQKRNMYHALTEAHIRSGQEVDGLLESMKADDIDEDKEKEKRKENKRKKKKEKFERGKKGAVTNLWGKYGIIRETDMWNKRPEFTAWLAEVKQVNLESLPNWEEKQMFKQFMEDHNTATFPSKKYYNLDAYHKHKMEKELKKGITKVRQKERTVFNDEEQRRLELREAREKKKEEEVEALKRSMQSGMAQAMKEQAQLKEEMAYQYKIGNFEAAAAIQRRLDPDVAM</sequence>
<dbReference type="InterPro" id="IPR019734">
    <property type="entry name" value="TPR_rpt"/>
</dbReference>
<accession>A0A2H5PUR5</accession>
<dbReference type="AlphaFoldDB" id="A0A2H5PUR5"/>
<feature type="coiled-coil region" evidence="5">
    <location>
        <begin position="608"/>
        <end position="654"/>
    </location>
</feature>
<feature type="repeat" description="TPR" evidence="3">
    <location>
        <begin position="384"/>
        <end position="417"/>
    </location>
</feature>
<gene>
    <name evidence="7" type="ORF">CUMW_169390</name>
</gene>
<evidence type="ECO:0000256" key="6">
    <source>
        <dbReference type="SAM" id="MobiDB-lite"/>
    </source>
</evidence>
<proteinExistence type="inferred from homology"/>
<evidence type="ECO:0000256" key="3">
    <source>
        <dbReference type="PROSITE-ProRule" id="PRU00339"/>
    </source>
</evidence>
<evidence type="ECO:0000313" key="8">
    <source>
        <dbReference type="Proteomes" id="UP000236630"/>
    </source>
</evidence>
<keyword evidence="2" id="KW-0677">Repeat</keyword>
<keyword evidence="3" id="KW-0802">TPR repeat</keyword>
<dbReference type="Pfam" id="PF01535">
    <property type="entry name" value="PPR"/>
    <property type="match status" value="4"/>
</dbReference>
<dbReference type="GO" id="GO:0005739">
    <property type="term" value="C:mitochondrion"/>
    <property type="evidence" value="ECO:0007669"/>
    <property type="project" value="TreeGrafter"/>
</dbReference>
<evidence type="ECO:0000256" key="2">
    <source>
        <dbReference type="ARBA" id="ARBA00022737"/>
    </source>
</evidence>
<feature type="repeat" description="PPR" evidence="4">
    <location>
        <begin position="171"/>
        <end position="205"/>
    </location>
</feature>
<dbReference type="SUPFAM" id="SSF48452">
    <property type="entry name" value="TPR-like"/>
    <property type="match status" value="1"/>
</dbReference>
<dbReference type="PROSITE" id="PS50005">
    <property type="entry name" value="TPR"/>
    <property type="match status" value="1"/>
</dbReference>
<dbReference type="NCBIfam" id="TIGR00756">
    <property type="entry name" value="PPR"/>
    <property type="match status" value="2"/>
</dbReference>